<evidence type="ECO:0008006" key="4">
    <source>
        <dbReference type="Google" id="ProtNLM"/>
    </source>
</evidence>
<keyword evidence="3" id="KW-1185">Reference proteome</keyword>
<sequence>MNLNKYLVAFLLFLTKHSMAGEVFIDFPSEIRADEKYIIYSHGLIVEGSNNKPVHTRFGVYEFNLIKNALVAGSDFNLIAEHRPKNTEIVIYARKLASWVKALVSAGVEPANITLVGFSRGGELTAYASSELNRLNINTVLLATCWPGSVQSKPEVTFGGNFLSVYETTDEALSCKDIANKSKDLISFKEISISTGKEHGAFFKPLEEWVTPVKQWINSKAVSILINDEDKHR</sequence>
<proteinExistence type="predicted"/>
<dbReference type="Gene3D" id="3.40.50.1820">
    <property type="entry name" value="alpha/beta hydrolase"/>
    <property type="match status" value="1"/>
</dbReference>
<dbReference type="InterPro" id="IPR029058">
    <property type="entry name" value="AB_hydrolase_fold"/>
</dbReference>
<reference evidence="3" key="1">
    <citation type="journal article" date="2019" name="Int. J. Syst. Evol. Microbiol.">
        <title>The Global Catalogue of Microorganisms (GCM) 10K type strain sequencing project: providing services to taxonomists for standard genome sequencing and annotation.</title>
        <authorList>
            <consortium name="The Broad Institute Genomics Platform"/>
            <consortium name="The Broad Institute Genome Sequencing Center for Infectious Disease"/>
            <person name="Wu L."/>
            <person name="Ma J."/>
        </authorList>
    </citation>
    <scope>NUCLEOTIDE SEQUENCE [LARGE SCALE GENOMIC DNA]</scope>
    <source>
        <strain evidence="3">JCM 17551</strain>
    </source>
</reference>
<keyword evidence="1" id="KW-0732">Signal</keyword>
<evidence type="ECO:0000256" key="1">
    <source>
        <dbReference type="SAM" id="SignalP"/>
    </source>
</evidence>
<dbReference type="Proteomes" id="UP001501565">
    <property type="component" value="Unassembled WGS sequence"/>
</dbReference>
<gene>
    <name evidence="2" type="ORF">GCM10022277_09480</name>
</gene>
<evidence type="ECO:0000313" key="3">
    <source>
        <dbReference type="Proteomes" id="UP001501565"/>
    </source>
</evidence>
<dbReference type="EMBL" id="BAABBN010000004">
    <property type="protein sequence ID" value="GAA3916781.1"/>
    <property type="molecule type" value="Genomic_DNA"/>
</dbReference>
<evidence type="ECO:0000313" key="2">
    <source>
        <dbReference type="EMBL" id="GAA3916781.1"/>
    </source>
</evidence>
<name>A0ABP7M7B9_9GAMM</name>
<organism evidence="2 3">
    <name type="scientific">Litoribacillus peritrichatus</name>
    <dbReference type="NCBI Taxonomy" id="718191"/>
    <lineage>
        <taxon>Bacteria</taxon>
        <taxon>Pseudomonadati</taxon>
        <taxon>Pseudomonadota</taxon>
        <taxon>Gammaproteobacteria</taxon>
        <taxon>Oceanospirillales</taxon>
        <taxon>Oceanospirillaceae</taxon>
        <taxon>Litoribacillus</taxon>
    </lineage>
</organism>
<feature type="chain" id="PRO_5045156635" description="Alpha/beta hydrolase" evidence="1">
    <location>
        <begin position="21"/>
        <end position="233"/>
    </location>
</feature>
<protein>
    <recommendedName>
        <fullName evidence="4">Alpha/beta hydrolase</fullName>
    </recommendedName>
</protein>
<accession>A0ABP7M7B9</accession>
<dbReference type="SUPFAM" id="SSF53474">
    <property type="entry name" value="alpha/beta-Hydrolases"/>
    <property type="match status" value="1"/>
</dbReference>
<feature type="signal peptide" evidence="1">
    <location>
        <begin position="1"/>
        <end position="20"/>
    </location>
</feature>
<comment type="caution">
    <text evidence="2">The sequence shown here is derived from an EMBL/GenBank/DDBJ whole genome shotgun (WGS) entry which is preliminary data.</text>
</comment>